<dbReference type="AlphaFoldDB" id="A0A842HF97"/>
<dbReference type="InterPro" id="IPR002931">
    <property type="entry name" value="Transglutaminase-like"/>
</dbReference>
<reference evidence="3 4" key="1">
    <citation type="submission" date="2020-07" db="EMBL/GenBank/DDBJ databases">
        <authorList>
            <person name="Feng X."/>
        </authorList>
    </citation>
    <scope>NUCLEOTIDE SEQUENCE [LARGE SCALE GENOMIC DNA]</scope>
    <source>
        <strain evidence="3 4">JCM31066</strain>
    </source>
</reference>
<gene>
    <name evidence="3" type="ORF">H5P28_13585</name>
</gene>
<dbReference type="EMBL" id="JACHVB010000035">
    <property type="protein sequence ID" value="MBC2595295.1"/>
    <property type="molecule type" value="Genomic_DNA"/>
</dbReference>
<comment type="caution">
    <text evidence="3">The sequence shown here is derived from an EMBL/GenBank/DDBJ whole genome shotgun (WGS) entry which is preliminary data.</text>
</comment>
<proteinExistence type="predicted"/>
<dbReference type="Proteomes" id="UP000546464">
    <property type="component" value="Unassembled WGS sequence"/>
</dbReference>
<accession>A0A842HF97</accession>
<evidence type="ECO:0000313" key="3">
    <source>
        <dbReference type="EMBL" id="MBC2595295.1"/>
    </source>
</evidence>
<sequence>MPELNKAFFALCLLTLLPAAVPAGTPFDPQDPPQGLFSEEWMEIYLLGQKVGYSQLSLRRDGDTIHTETRTRMEVRRGAVPMAFETLEKTTETVDGQPLAFSVEMNMAGQPIVQSGTVEGERLVLTQEQQGRSQSRELAYPQGALMSWGLTRKTLELPLEAGAEFTARLFSPSISTELAPEVSYRVIGQEETLINEKQVSAWRSEMVMQVGQTNIPTAIWTDDDHRVLKTTVNIMGMPMEMRTCTQQEAMEGFAPAEIFENNLIRLNQAIPAGAQEVVYRVTVDGAHPDLMLPASDFQQVERVGVGEFLVTVSRADHTQIPRILPKLDMAVWGEYLEPNLILDSSDEKVVTVAQEAVTDQRPDKVAQADQLRVFVTHYITDKNLSVGFATASEVARDPQGDCSEHAVLLAAVGRVWGIPSRAVAGLVYLPRMRMADGQFAENVMGYHMWTQFYLGGQWVDFDAALDESECSPTRLALMASSLQETSMAELGLELLDLIGQINVEIVSVK</sequence>
<dbReference type="SMART" id="SM00460">
    <property type="entry name" value="TGc"/>
    <property type="match status" value="1"/>
</dbReference>
<feature type="domain" description="Transglutaminase-like" evidence="2">
    <location>
        <begin position="394"/>
        <end position="465"/>
    </location>
</feature>
<dbReference type="InterPro" id="IPR038765">
    <property type="entry name" value="Papain-like_cys_pep_sf"/>
</dbReference>
<name>A0A842HF97_9BACT</name>
<evidence type="ECO:0000259" key="2">
    <source>
        <dbReference type="SMART" id="SM00460"/>
    </source>
</evidence>
<feature type="chain" id="PRO_5032796178" evidence="1">
    <location>
        <begin position="24"/>
        <end position="509"/>
    </location>
</feature>
<dbReference type="Gene3D" id="3.10.620.30">
    <property type="match status" value="1"/>
</dbReference>
<feature type="signal peptide" evidence="1">
    <location>
        <begin position="1"/>
        <end position="23"/>
    </location>
</feature>
<keyword evidence="1" id="KW-0732">Signal</keyword>
<keyword evidence="4" id="KW-1185">Reference proteome</keyword>
<dbReference type="PANTHER" id="PTHR33490">
    <property type="entry name" value="BLR5614 PROTEIN-RELATED"/>
    <property type="match status" value="1"/>
</dbReference>
<organism evidence="3 4">
    <name type="scientific">Ruficoccus amylovorans</name>
    <dbReference type="NCBI Taxonomy" id="1804625"/>
    <lineage>
        <taxon>Bacteria</taxon>
        <taxon>Pseudomonadati</taxon>
        <taxon>Verrucomicrobiota</taxon>
        <taxon>Opitutia</taxon>
        <taxon>Puniceicoccales</taxon>
        <taxon>Cerasicoccaceae</taxon>
        <taxon>Ruficoccus</taxon>
    </lineage>
</organism>
<protein>
    <submittedName>
        <fullName evidence="3">Transglutaminase family protein</fullName>
    </submittedName>
</protein>
<dbReference type="PANTHER" id="PTHR33490:SF3">
    <property type="entry name" value="CONSERVED INTEGRAL MEMBRANE PROTEIN"/>
    <property type="match status" value="1"/>
</dbReference>
<evidence type="ECO:0000256" key="1">
    <source>
        <dbReference type="SAM" id="SignalP"/>
    </source>
</evidence>
<dbReference type="Pfam" id="PF01841">
    <property type="entry name" value="Transglut_core"/>
    <property type="match status" value="1"/>
</dbReference>
<dbReference type="SUPFAM" id="SSF54001">
    <property type="entry name" value="Cysteine proteinases"/>
    <property type="match status" value="1"/>
</dbReference>
<evidence type="ECO:0000313" key="4">
    <source>
        <dbReference type="Proteomes" id="UP000546464"/>
    </source>
</evidence>
<dbReference type="RefSeq" id="WP_185676250.1">
    <property type="nucleotide sequence ID" value="NZ_JACHVB010000035.1"/>
</dbReference>